<dbReference type="RefSeq" id="WP_052591183.1">
    <property type="nucleotide sequence ID" value="NZ_CP011112.1"/>
</dbReference>
<organism evidence="1 2">
    <name type="scientific">Luteipulveratus mongoliensis</name>
    <dbReference type="NCBI Taxonomy" id="571913"/>
    <lineage>
        <taxon>Bacteria</taxon>
        <taxon>Bacillati</taxon>
        <taxon>Actinomycetota</taxon>
        <taxon>Actinomycetes</taxon>
        <taxon>Micrococcales</taxon>
        <taxon>Dermacoccaceae</taxon>
        <taxon>Luteipulveratus</taxon>
    </lineage>
</organism>
<accession>A0A0K1JH51</accession>
<evidence type="ECO:0000313" key="1">
    <source>
        <dbReference type="EMBL" id="AKU16039.1"/>
    </source>
</evidence>
<dbReference type="Proteomes" id="UP000066480">
    <property type="component" value="Chromosome"/>
</dbReference>
<name>A0A0K1JH51_9MICO</name>
<keyword evidence="2" id="KW-1185">Reference proteome</keyword>
<dbReference type="EMBL" id="CP011112">
    <property type="protein sequence ID" value="AKU16039.1"/>
    <property type="molecule type" value="Genomic_DNA"/>
</dbReference>
<dbReference type="KEGG" id="lmoi:VV02_09515"/>
<proteinExistence type="predicted"/>
<evidence type="ECO:0008006" key="3">
    <source>
        <dbReference type="Google" id="ProtNLM"/>
    </source>
</evidence>
<dbReference type="AlphaFoldDB" id="A0A0K1JH51"/>
<gene>
    <name evidence="1" type="ORF">VV02_09515</name>
</gene>
<reference evidence="1 2" key="1">
    <citation type="submission" date="2015-03" db="EMBL/GenBank/DDBJ databases">
        <title>Luteipulveratus halotolerans sp. nov., a novel actinobacterium (Dermacoccaceae) from Sarawak, Malaysia.</title>
        <authorList>
            <person name="Juboi H."/>
            <person name="Basik A."/>
            <person name="Shamsul S.S."/>
            <person name="Arnold P."/>
            <person name="Schmitt E.K."/>
            <person name="Sanglier J.-J."/>
            <person name="Yeo T."/>
        </authorList>
    </citation>
    <scope>NUCLEOTIDE SEQUENCE [LARGE SCALE GENOMIC DNA]</scope>
    <source>
        <strain evidence="1 2">MN07-A0370</strain>
    </source>
</reference>
<protein>
    <recommendedName>
        <fullName evidence="3">RHIM domain-containing protein</fullName>
    </recommendedName>
</protein>
<evidence type="ECO:0000313" key="2">
    <source>
        <dbReference type="Proteomes" id="UP000066480"/>
    </source>
</evidence>
<sequence>MDPLTLGVITAAVVAKMAEKSLDRAAESAVDGAAGLGGKIVHWLRQKLSSSKELDLVAEAPDSPSAIARLADIIDAEIVDQDSMAELHELIGRVEKEAPQTYQSAIGNHIVQATNSTVNVNWDREQNNS</sequence>